<proteinExistence type="predicted"/>
<dbReference type="Proteomes" id="UP000288168">
    <property type="component" value="Unassembled WGS sequence"/>
</dbReference>
<dbReference type="InterPro" id="IPR045518">
    <property type="entry name" value="2EXR"/>
</dbReference>
<evidence type="ECO:0000313" key="3">
    <source>
        <dbReference type="Proteomes" id="UP000288168"/>
    </source>
</evidence>
<dbReference type="AlphaFoldDB" id="A0A428P156"/>
<dbReference type="EMBL" id="NKCI01000231">
    <property type="protein sequence ID" value="RSL46757.1"/>
    <property type="molecule type" value="Genomic_DNA"/>
</dbReference>
<accession>A0A428P156</accession>
<evidence type="ECO:0000259" key="1">
    <source>
        <dbReference type="Pfam" id="PF20150"/>
    </source>
</evidence>
<dbReference type="Pfam" id="PF20150">
    <property type="entry name" value="2EXR"/>
    <property type="match status" value="1"/>
</dbReference>
<keyword evidence="3" id="KW-1185">Reference proteome</keyword>
<dbReference type="PANTHER" id="PTHR35910">
    <property type="entry name" value="2EXR DOMAIN-CONTAINING PROTEIN"/>
    <property type="match status" value="1"/>
</dbReference>
<feature type="domain" description="2EXR" evidence="1">
    <location>
        <begin position="4"/>
        <end position="88"/>
    </location>
</feature>
<reference evidence="2 3" key="1">
    <citation type="submission" date="2017-06" db="EMBL/GenBank/DDBJ databases">
        <title>Comparative genomic analysis of Ambrosia Fusariam Clade fungi.</title>
        <authorList>
            <person name="Stajich J.E."/>
            <person name="Carrillo J."/>
            <person name="Kijimoto T."/>
            <person name="Eskalen A."/>
            <person name="O'Donnell K."/>
            <person name="Kasson M."/>
        </authorList>
    </citation>
    <scope>NUCLEOTIDE SEQUENCE [LARGE SCALE GENOMIC DNA]</scope>
    <source>
        <strain evidence="2 3">NRRL62584</strain>
    </source>
</reference>
<name>A0A428P156_9HYPO</name>
<dbReference type="OrthoDB" id="3473305at2759"/>
<sequence length="194" mass="22874">MATFHPFPRLPFEIRTIIWQMTVEPRQVEFRIKTPDWAFRTLYATSTTPIPAVMQACHESRNLGLYQRGLAVGDEPRYIWVNYDIDLISIGKTGFHKLDHYRRIVRRLKFQAENSSDFFHSVSPEWKEFTNLSEMHVVCEDGVLAWQDAWEYLTWPCPRDNIRFIDPKSGDVVDGYTLDKRMDEILAPSDEDEE</sequence>
<evidence type="ECO:0000313" key="2">
    <source>
        <dbReference type="EMBL" id="RSL46757.1"/>
    </source>
</evidence>
<dbReference type="PANTHER" id="PTHR35910:SF1">
    <property type="entry name" value="2EXR DOMAIN-CONTAINING PROTEIN"/>
    <property type="match status" value="1"/>
</dbReference>
<gene>
    <name evidence="2" type="ORF">CEP54_013693</name>
</gene>
<comment type="caution">
    <text evidence="2">The sequence shown here is derived from an EMBL/GenBank/DDBJ whole genome shotgun (WGS) entry which is preliminary data.</text>
</comment>
<organism evidence="2 3">
    <name type="scientific">Fusarium duplospermum</name>
    <dbReference type="NCBI Taxonomy" id="1325734"/>
    <lineage>
        <taxon>Eukaryota</taxon>
        <taxon>Fungi</taxon>
        <taxon>Dikarya</taxon>
        <taxon>Ascomycota</taxon>
        <taxon>Pezizomycotina</taxon>
        <taxon>Sordariomycetes</taxon>
        <taxon>Hypocreomycetidae</taxon>
        <taxon>Hypocreales</taxon>
        <taxon>Nectriaceae</taxon>
        <taxon>Fusarium</taxon>
        <taxon>Fusarium solani species complex</taxon>
    </lineage>
</organism>
<protein>
    <recommendedName>
        <fullName evidence="1">2EXR domain-containing protein</fullName>
    </recommendedName>
</protein>